<keyword evidence="2" id="KW-1133">Transmembrane helix</keyword>
<dbReference type="OrthoDB" id="9811974at2"/>
<gene>
    <name evidence="3" type="ORF">HMPREF0682_0512</name>
</gene>
<organism evidence="3 4">
    <name type="scientific">Propionibacterium acidifaciens F0233</name>
    <dbReference type="NCBI Taxonomy" id="553198"/>
    <lineage>
        <taxon>Bacteria</taxon>
        <taxon>Bacillati</taxon>
        <taxon>Actinomycetota</taxon>
        <taxon>Actinomycetes</taxon>
        <taxon>Propionibacteriales</taxon>
        <taxon>Propionibacteriaceae</taxon>
        <taxon>Propionibacterium</taxon>
    </lineage>
</organism>
<keyword evidence="4" id="KW-1185">Reference proteome</keyword>
<keyword evidence="2" id="KW-0472">Membrane</keyword>
<comment type="caution">
    <text evidence="3">The sequence shown here is derived from an EMBL/GenBank/DDBJ whole genome shotgun (WGS) entry which is preliminary data.</text>
</comment>
<feature type="region of interest" description="Disordered" evidence="1">
    <location>
        <begin position="1"/>
        <end position="22"/>
    </location>
</feature>
<feature type="transmembrane region" description="Helical" evidence="2">
    <location>
        <begin position="294"/>
        <end position="315"/>
    </location>
</feature>
<feature type="transmembrane region" description="Helical" evidence="2">
    <location>
        <begin position="30"/>
        <end position="51"/>
    </location>
</feature>
<feature type="transmembrane region" description="Helical" evidence="2">
    <location>
        <begin position="169"/>
        <end position="186"/>
    </location>
</feature>
<feature type="transmembrane region" description="Helical" evidence="2">
    <location>
        <begin position="262"/>
        <end position="282"/>
    </location>
</feature>
<proteinExistence type="predicted"/>
<dbReference type="EMBL" id="ACVN02000121">
    <property type="protein sequence ID" value="ERK59325.1"/>
    <property type="molecule type" value="Genomic_DNA"/>
</dbReference>
<evidence type="ECO:0000256" key="2">
    <source>
        <dbReference type="SAM" id="Phobius"/>
    </source>
</evidence>
<feature type="compositionally biased region" description="Gly residues" evidence="1">
    <location>
        <begin position="393"/>
        <end position="402"/>
    </location>
</feature>
<keyword evidence="2" id="KW-0812">Transmembrane</keyword>
<reference evidence="3" key="1">
    <citation type="submission" date="2013-08" db="EMBL/GenBank/DDBJ databases">
        <authorList>
            <person name="Durkin A.S."/>
            <person name="Haft D.R."/>
            <person name="McCorrison J."/>
            <person name="Torralba M."/>
            <person name="Gillis M."/>
            <person name="Haft D.H."/>
            <person name="Methe B."/>
            <person name="Sutton G."/>
            <person name="Nelson K.E."/>
        </authorList>
    </citation>
    <scope>NUCLEOTIDE SEQUENCE [LARGE SCALE GENOMIC DNA]</scope>
    <source>
        <strain evidence="3">F0233</strain>
    </source>
</reference>
<dbReference type="GeneID" id="95360122"/>
<feature type="transmembrane region" description="Helical" evidence="2">
    <location>
        <begin position="207"/>
        <end position="224"/>
    </location>
</feature>
<feature type="transmembrane region" description="Helical" evidence="2">
    <location>
        <begin position="115"/>
        <end position="135"/>
    </location>
</feature>
<feature type="transmembrane region" description="Helical" evidence="2">
    <location>
        <begin position="358"/>
        <end position="378"/>
    </location>
</feature>
<feature type="transmembrane region" description="Helical" evidence="2">
    <location>
        <begin position="230"/>
        <end position="250"/>
    </location>
</feature>
<dbReference type="Proteomes" id="UP000017052">
    <property type="component" value="Unassembled WGS sequence"/>
</dbReference>
<feature type="transmembrane region" description="Helical" evidence="2">
    <location>
        <begin position="142"/>
        <end position="163"/>
    </location>
</feature>
<feature type="region of interest" description="Disordered" evidence="1">
    <location>
        <begin position="385"/>
        <end position="416"/>
    </location>
</feature>
<dbReference type="RefSeq" id="WP_021797035.1">
    <property type="nucleotide sequence ID" value="NZ_ACVN02000121.1"/>
</dbReference>
<feature type="transmembrane region" description="Helical" evidence="2">
    <location>
        <begin position="90"/>
        <end position="109"/>
    </location>
</feature>
<evidence type="ECO:0000313" key="3">
    <source>
        <dbReference type="EMBL" id="ERK59325.1"/>
    </source>
</evidence>
<feature type="transmembrane region" description="Helical" evidence="2">
    <location>
        <begin position="327"/>
        <end position="346"/>
    </location>
</feature>
<protein>
    <submittedName>
        <fullName evidence="3">Membrane protein</fullName>
    </submittedName>
</protein>
<name>U2Q943_9ACTN</name>
<evidence type="ECO:0000313" key="4">
    <source>
        <dbReference type="Proteomes" id="UP000017052"/>
    </source>
</evidence>
<feature type="transmembrane region" description="Helical" evidence="2">
    <location>
        <begin position="63"/>
        <end position="81"/>
    </location>
</feature>
<accession>U2Q943</accession>
<evidence type="ECO:0000256" key="1">
    <source>
        <dbReference type="SAM" id="MobiDB-lite"/>
    </source>
</evidence>
<dbReference type="AlphaFoldDB" id="U2Q943"/>
<sequence>MPQTTSSQATSASSPAAASGRAPGGRLRRVLLLVPCGLAMLMGVDAALALLGLPAPLSGDRLTSGHGMLMVIGFVGALIALERSAAIGRWWAHAAPVCMALGPLLTLVGPLPVRAGRAVMVAGCLVLCVDYVVLWSRNREPLVAVQIGGGISALCGTIVWLGGAAVPSLVPFLIPFLVLTVIAERLDLSRIGQLAWTPGRRRRHEDSLVLLSALSVLAGPAAMARPTIGLPAHGLVLIALAAQSASGDVARRGVRAAGPHRFTALMILAGYGWLVVTGLLLLRPALSGLHYDATLHAVFLGFVLSMIAAHALTILPTLLGVRMRFVAGFWGVGLVLHLSLLVRIAADLAGSEHWRQVGGLGNIAALLGLVAVAVWSSVVRDAAEAERPPSARGGPGPVGGGAPDNPPAMTIPRTDA</sequence>